<feature type="transmembrane region" description="Helical" evidence="1">
    <location>
        <begin position="7"/>
        <end position="24"/>
    </location>
</feature>
<dbReference type="AlphaFoldDB" id="H6QCG7"/>
<feature type="transmembrane region" description="Helical" evidence="1">
    <location>
        <begin position="69"/>
        <end position="90"/>
    </location>
</feature>
<dbReference type="Proteomes" id="UP000009062">
    <property type="component" value="Chromosome"/>
</dbReference>
<feature type="transmembrane region" description="Helical" evidence="1">
    <location>
        <begin position="30"/>
        <end position="48"/>
    </location>
</feature>
<dbReference type="eggNOG" id="arCOG05504">
    <property type="taxonomic scope" value="Archaea"/>
</dbReference>
<keyword evidence="1" id="KW-0472">Membrane</keyword>
<dbReference type="EMBL" id="CP003316">
    <property type="protein sequence ID" value="AFA39781.1"/>
    <property type="molecule type" value="Genomic_DNA"/>
</dbReference>
<keyword evidence="1" id="KW-0812">Transmembrane</keyword>
<keyword evidence="3" id="KW-1185">Reference proteome</keyword>
<reference evidence="2 3" key="1">
    <citation type="journal article" date="2012" name="Stand. Genomic Sci.">
        <title>Complete genome sequence of Pyrobaculum oguniense.</title>
        <authorList>
            <person name="Bernick D.L."/>
            <person name="Karplus K."/>
            <person name="Lui L.M."/>
            <person name="Coker J.K."/>
            <person name="Murphy J.N."/>
            <person name="Chan P.P."/>
            <person name="Cozen A.E."/>
            <person name="Lowe T.M."/>
        </authorList>
    </citation>
    <scope>NUCLEOTIDE SEQUENCE [LARGE SCALE GENOMIC DNA]</scope>
    <source>
        <strain evidence="2 3">TE7</strain>
    </source>
</reference>
<protein>
    <submittedName>
        <fullName evidence="2">Uncharacterized protein</fullName>
    </submittedName>
</protein>
<evidence type="ECO:0000313" key="3">
    <source>
        <dbReference type="Proteomes" id="UP000009062"/>
    </source>
</evidence>
<dbReference type="KEGG" id="pog:Pogu_1754"/>
<name>H6QCG7_PYROT</name>
<sequence length="98" mass="10626">MKWSLYAILYLIGVLTMGLLLVGAEQVIAAALNLVFLVIAIVLFRVAAKDVSAALDIAADDKERVELRMVQALLISTFVISATVLAYGFLKALFPFIP</sequence>
<dbReference type="HOGENOM" id="CLU_2327360_0_0_2"/>
<evidence type="ECO:0000313" key="2">
    <source>
        <dbReference type="EMBL" id="AFA39781.1"/>
    </source>
</evidence>
<keyword evidence="1" id="KW-1133">Transmembrane helix</keyword>
<accession>H6QCG7</accession>
<proteinExistence type="predicted"/>
<organism evidence="2 3">
    <name type="scientific">Pyrobaculum oguniense (strain DSM 13380 / JCM 10595 / TE7)</name>
    <dbReference type="NCBI Taxonomy" id="698757"/>
    <lineage>
        <taxon>Archaea</taxon>
        <taxon>Thermoproteota</taxon>
        <taxon>Thermoprotei</taxon>
        <taxon>Thermoproteales</taxon>
        <taxon>Thermoproteaceae</taxon>
        <taxon>Pyrobaculum</taxon>
    </lineage>
</organism>
<gene>
    <name evidence="2" type="ordered locus">Pogu_1754</name>
</gene>
<evidence type="ECO:0000256" key="1">
    <source>
        <dbReference type="SAM" id="Phobius"/>
    </source>
</evidence>